<name>A0ABN9VLY6_9DINO</name>
<dbReference type="Proteomes" id="UP001189429">
    <property type="component" value="Unassembled WGS sequence"/>
</dbReference>
<accession>A0ABN9VLY6</accession>
<evidence type="ECO:0000313" key="2">
    <source>
        <dbReference type="EMBL" id="CAK0874357.1"/>
    </source>
</evidence>
<gene>
    <name evidence="2" type="ORF">PCOR1329_LOCUS59302</name>
</gene>
<feature type="compositionally biased region" description="Polar residues" evidence="1">
    <location>
        <begin position="76"/>
        <end position="86"/>
    </location>
</feature>
<keyword evidence="3" id="KW-1185">Reference proteome</keyword>
<dbReference type="EMBL" id="CAUYUJ010017392">
    <property type="protein sequence ID" value="CAK0874357.1"/>
    <property type="molecule type" value="Genomic_DNA"/>
</dbReference>
<protein>
    <submittedName>
        <fullName evidence="2">Uncharacterized protein</fullName>
    </submittedName>
</protein>
<sequence>AALFAFPDRPRRQRAHPAGQSRSHERAWAGRRARRRSRENRIKTRVAASSKSGQNADGDEEEEEEEETRTPARGQQGASKPLSSLQARDARTGGQARRS</sequence>
<feature type="compositionally biased region" description="Acidic residues" evidence="1">
    <location>
        <begin position="57"/>
        <end position="67"/>
    </location>
</feature>
<organism evidence="2 3">
    <name type="scientific">Prorocentrum cordatum</name>
    <dbReference type="NCBI Taxonomy" id="2364126"/>
    <lineage>
        <taxon>Eukaryota</taxon>
        <taxon>Sar</taxon>
        <taxon>Alveolata</taxon>
        <taxon>Dinophyceae</taxon>
        <taxon>Prorocentrales</taxon>
        <taxon>Prorocentraceae</taxon>
        <taxon>Prorocentrum</taxon>
    </lineage>
</organism>
<feature type="non-terminal residue" evidence="2">
    <location>
        <position position="1"/>
    </location>
</feature>
<evidence type="ECO:0000313" key="3">
    <source>
        <dbReference type="Proteomes" id="UP001189429"/>
    </source>
</evidence>
<reference evidence="2" key="1">
    <citation type="submission" date="2023-10" db="EMBL/GenBank/DDBJ databases">
        <authorList>
            <person name="Chen Y."/>
            <person name="Shah S."/>
            <person name="Dougan E. K."/>
            <person name="Thang M."/>
            <person name="Chan C."/>
        </authorList>
    </citation>
    <scope>NUCLEOTIDE SEQUENCE [LARGE SCALE GENOMIC DNA]</scope>
</reference>
<evidence type="ECO:0000256" key="1">
    <source>
        <dbReference type="SAM" id="MobiDB-lite"/>
    </source>
</evidence>
<feature type="region of interest" description="Disordered" evidence="1">
    <location>
        <begin position="1"/>
        <end position="99"/>
    </location>
</feature>
<comment type="caution">
    <text evidence="2">The sequence shown here is derived from an EMBL/GenBank/DDBJ whole genome shotgun (WGS) entry which is preliminary data.</text>
</comment>
<proteinExistence type="predicted"/>
<feature type="compositionally biased region" description="Basic residues" evidence="1">
    <location>
        <begin position="29"/>
        <end position="38"/>
    </location>
</feature>